<protein>
    <recommendedName>
        <fullName evidence="1">Methyltransferase type 11 domain-containing protein</fullName>
    </recommendedName>
</protein>
<name>A0A1G2GZ36_9BACT</name>
<dbReference type="STRING" id="1802128.A3H64_00240"/>
<evidence type="ECO:0000313" key="2">
    <source>
        <dbReference type="EMBL" id="OGZ55231.1"/>
    </source>
</evidence>
<feature type="non-terminal residue" evidence="2">
    <location>
        <position position="1"/>
    </location>
</feature>
<dbReference type="InterPro" id="IPR029063">
    <property type="entry name" value="SAM-dependent_MTases_sf"/>
</dbReference>
<gene>
    <name evidence="2" type="ORF">A3H64_00240</name>
</gene>
<evidence type="ECO:0000259" key="1">
    <source>
        <dbReference type="Pfam" id="PF08241"/>
    </source>
</evidence>
<dbReference type="Pfam" id="PF08241">
    <property type="entry name" value="Methyltransf_11"/>
    <property type="match status" value="1"/>
</dbReference>
<dbReference type="SUPFAM" id="SSF53335">
    <property type="entry name" value="S-adenosyl-L-methionine-dependent methyltransferases"/>
    <property type="match status" value="1"/>
</dbReference>
<dbReference type="Gene3D" id="3.40.50.150">
    <property type="entry name" value="Vaccinia Virus protein VP39"/>
    <property type="match status" value="1"/>
</dbReference>
<dbReference type="InterPro" id="IPR013216">
    <property type="entry name" value="Methyltransf_11"/>
</dbReference>
<dbReference type="EMBL" id="MHNY01000030">
    <property type="protein sequence ID" value="OGZ55231.1"/>
    <property type="molecule type" value="Genomic_DNA"/>
</dbReference>
<dbReference type="GO" id="GO:0008757">
    <property type="term" value="F:S-adenosylmethionine-dependent methyltransferase activity"/>
    <property type="evidence" value="ECO:0007669"/>
    <property type="project" value="InterPro"/>
</dbReference>
<comment type="caution">
    <text evidence="2">The sequence shown here is derived from an EMBL/GenBank/DDBJ whole genome shotgun (WGS) entry which is preliminary data.</text>
</comment>
<feature type="domain" description="Methyltransferase type 11" evidence="1">
    <location>
        <begin position="2"/>
        <end position="80"/>
    </location>
</feature>
<dbReference type="CDD" id="cd02440">
    <property type="entry name" value="AdoMet_MTases"/>
    <property type="match status" value="1"/>
</dbReference>
<proteinExistence type="predicted"/>
<dbReference type="AlphaFoldDB" id="A0A1G2GZ36"/>
<evidence type="ECO:0000313" key="3">
    <source>
        <dbReference type="Proteomes" id="UP000178186"/>
    </source>
</evidence>
<dbReference type="Proteomes" id="UP000178186">
    <property type="component" value="Unassembled WGS sequence"/>
</dbReference>
<reference evidence="2 3" key="1">
    <citation type="journal article" date="2016" name="Nat. Commun.">
        <title>Thousands of microbial genomes shed light on interconnected biogeochemical processes in an aquifer system.</title>
        <authorList>
            <person name="Anantharaman K."/>
            <person name="Brown C.T."/>
            <person name="Hug L.A."/>
            <person name="Sharon I."/>
            <person name="Castelle C.J."/>
            <person name="Probst A.J."/>
            <person name="Thomas B.C."/>
            <person name="Singh A."/>
            <person name="Wilkins M.J."/>
            <person name="Karaoz U."/>
            <person name="Brodie E.L."/>
            <person name="Williams K.H."/>
            <person name="Hubbard S.S."/>
            <person name="Banfield J.F."/>
        </authorList>
    </citation>
    <scope>NUCLEOTIDE SEQUENCE [LARGE SCALE GENOMIC DNA]</scope>
</reference>
<accession>A0A1G2GZ36</accession>
<sequence>KVFAIDVQESALEATRAQARFAHLPNVETIRANVEVPGGTVLKDNAVDAVMISNMLFQADEKENVVGEAARIIKPGGRAFLIDWDTSMESTTLFLGPPLAQRVGRQNAEKLFLAKKFRFEKEFNAGSRHYGLIFRK</sequence>
<organism evidence="2 3">
    <name type="scientific">Candidatus Ryanbacteria bacterium RIFCSPLOWO2_02_FULL_45_11c</name>
    <dbReference type="NCBI Taxonomy" id="1802128"/>
    <lineage>
        <taxon>Bacteria</taxon>
        <taxon>Candidatus Ryaniibacteriota</taxon>
    </lineage>
</organism>